<reference evidence="3 4" key="1">
    <citation type="journal article" date="2014" name="Genome Announc.">
        <title>Draft Genome Sequence of Marine Flavobacterium Jejuia pallidilutea Strain 11shimoA1 and Pigmentation Mutants.</title>
        <authorList>
            <person name="Takatani N."/>
            <person name="Nakanishi M."/>
            <person name="Meirelles P."/>
            <person name="Mino S."/>
            <person name="Suda W."/>
            <person name="Oshima K."/>
            <person name="Hattori M."/>
            <person name="Ohkuma M."/>
            <person name="Hosokawa M."/>
            <person name="Miyashita K."/>
            <person name="Thompson F.L."/>
            <person name="Niwa A."/>
            <person name="Sawabe T."/>
            <person name="Sawabe T."/>
        </authorList>
    </citation>
    <scope>NUCLEOTIDE SEQUENCE [LARGE SCALE GENOMIC DNA]</scope>
    <source>
        <strain evidence="1 3">JCM 19301</strain>
        <strain evidence="2">JCM 19302</strain>
        <strain evidence="4">JCM19302</strain>
    </source>
</reference>
<comment type="caution">
    <text evidence="2">The sequence shown here is derived from an EMBL/GenBank/DDBJ whole genome shotgun (WGS) entry which is preliminary data.</text>
</comment>
<dbReference type="OrthoDB" id="7314861at2"/>
<dbReference type="RefSeq" id="WP_045371676.1">
    <property type="nucleotide sequence ID" value="NZ_BBNY01000006.1"/>
</dbReference>
<evidence type="ECO:0000313" key="2">
    <source>
        <dbReference type="EMBL" id="GAL69217.1"/>
    </source>
</evidence>
<organism evidence="2 4">
    <name type="scientific">Jejuia pallidilutea</name>
    <dbReference type="NCBI Taxonomy" id="504487"/>
    <lineage>
        <taxon>Bacteria</taxon>
        <taxon>Pseudomonadati</taxon>
        <taxon>Bacteroidota</taxon>
        <taxon>Flavobacteriia</taxon>
        <taxon>Flavobacteriales</taxon>
        <taxon>Flavobacteriaceae</taxon>
        <taxon>Jejuia</taxon>
    </lineage>
</organism>
<sequence length="67" mass="7323">MTTGNAQFKLSDGSAIFLTTSIYVDRKGVVFGGKITPDEIISEPFISVGLNGDPVIKRASEWIYEKN</sequence>
<proteinExistence type="predicted"/>
<dbReference type="AlphaFoldDB" id="A0A090WP51"/>
<evidence type="ECO:0000313" key="4">
    <source>
        <dbReference type="Proteomes" id="UP000029646"/>
    </source>
</evidence>
<evidence type="ECO:0000313" key="1">
    <source>
        <dbReference type="EMBL" id="GAL65171.1"/>
    </source>
</evidence>
<dbReference type="EMBL" id="BBNR01000001">
    <property type="protein sequence ID" value="GAL65171.1"/>
    <property type="molecule type" value="Genomic_DNA"/>
</dbReference>
<dbReference type="Proteomes" id="UP000029641">
    <property type="component" value="Unassembled WGS sequence"/>
</dbReference>
<dbReference type="SUPFAM" id="SSF52096">
    <property type="entry name" value="ClpP/crotonase"/>
    <property type="match status" value="1"/>
</dbReference>
<dbReference type="EMBL" id="BBNS01000001">
    <property type="protein sequence ID" value="GAL69217.1"/>
    <property type="molecule type" value="Genomic_DNA"/>
</dbReference>
<dbReference type="Proteomes" id="UP000029646">
    <property type="component" value="Unassembled WGS sequence"/>
</dbReference>
<dbReference type="Gene3D" id="3.90.226.10">
    <property type="entry name" value="2-enoyl-CoA Hydratase, Chain A, domain 1"/>
    <property type="match status" value="1"/>
</dbReference>
<accession>A0A090WP51</accession>
<gene>
    <name evidence="1" type="ORF">JCM19301_3631</name>
    <name evidence="2" type="ORF">JCM19302_3946</name>
</gene>
<protein>
    <submittedName>
        <fullName evidence="2">Uncharacterized protein</fullName>
    </submittedName>
</protein>
<evidence type="ECO:0000313" key="3">
    <source>
        <dbReference type="Proteomes" id="UP000029641"/>
    </source>
</evidence>
<dbReference type="InterPro" id="IPR029045">
    <property type="entry name" value="ClpP/crotonase-like_dom_sf"/>
</dbReference>
<name>A0A090WP51_9FLAO</name>